<gene>
    <name evidence="1" type="ORF">Tsubulata_010953</name>
</gene>
<protein>
    <submittedName>
        <fullName evidence="1">Uncharacterized protein</fullName>
    </submittedName>
</protein>
<dbReference type="GO" id="GO:0006606">
    <property type="term" value="P:protein import into nucleus"/>
    <property type="evidence" value="ECO:0007669"/>
    <property type="project" value="TreeGrafter"/>
</dbReference>
<evidence type="ECO:0000313" key="2">
    <source>
        <dbReference type="Proteomes" id="UP001141552"/>
    </source>
</evidence>
<reference evidence="1" key="1">
    <citation type="submission" date="2022-02" db="EMBL/GenBank/DDBJ databases">
        <authorList>
            <person name="Henning P.M."/>
            <person name="McCubbin A.G."/>
            <person name="Shore J.S."/>
        </authorList>
    </citation>
    <scope>NUCLEOTIDE SEQUENCE</scope>
    <source>
        <strain evidence="1">F60SS</strain>
        <tissue evidence="1">Leaves</tissue>
    </source>
</reference>
<comment type="caution">
    <text evidence="1">The sequence shown here is derived from an EMBL/GenBank/DDBJ whole genome shotgun (WGS) entry which is preliminary data.</text>
</comment>
<evidence type="ECO:0000313" key="1">
    <source>
        <dbReference type="EMBL" id="KAJ4826105.1"/>
    </source>
</evidence>
<dbReference type="Proteomes" id="UP001141552">
    <property type="component" value="Unassembled WGS sequence"/>
</dbReference>
<sequence length="1972" mass="220083">MSNPKSVVDSSLWWDPFTSLLTDLENAPLSSDLPPHLVKKLRENHSWFVDTVSLFKPPNQKSKEALNSPELKIGSHNLIVTPELKDKALHISSYLCLDEVQSYILVQRSLENNDLAVDSGVGDDVDVVLLQYYIERQCLLKCTRRILMHAVYLGIGTEEEDFVRKGARKLISDGLESKLISVLHDLLSSTHPVQMDVDLFTLWAEETLIEDNLVLDILFLIYYESLCSCNGETWRKLCLIYKGILSGSLNFGKLTISTEAIKSSYHAKVQLLLILIETLDLEKLLQLVHDEIPYRQAASSFSVTDIQEMDALVSSINNFEMKETGPLLLSWAVFLCLVSSFPGKEENDVLMEVDHAGYVRQAFEGSSLRCFVNILDSDILRESDGHIAGYRSVLRTFISAFVASYEINLQSDDTTLNLILDILCKIYRGEESLCMQFWDRESFIDGPIRCLLCNLEGEFPLRSAELVRLLSSLCEGSWPAECVYNFLDKSVGISSLFEITSEALVENNPEIVETRSPLLVPGLESLLIPAGTRGHVLKVLNGNTALVRWEYVQSGVLVLLLRLAHELYLESNEEVFLTLDLFRRMVSFNTAVTFSLLDVGYKFYQQEARMVGHMEKTFWVVETLCTVIKRLPSSAFSAVIMSMGISILAKMLKCAPSHVAAIALKTNVFEMALNANVLADYDCSPSGSWLLSGRLAKLLLVDSEQNDYGHPLTISVLDFTMQLVETRLENDLVLALVVFSMQYILVNHEYWKYKVRNVRWKVTVKVLELMDACIKSVSSMEKLGKAIRDVLLNDSSIHNVLLRLICTTKQTLENLYVSRLFDLSEIEGFQLAICSALDILHGMLSHFSEDMSPHISVFHQVVMSSTTKPTPVVAAVMSLTSYTRNPAIQVRAARVLSVLLTTADSLQPYFAGRICFGLDEMQIADLGHSVEDVFCKPLDGNEDLFVAVVNLLASLARYQPAYLVAVFLPKEDGAVHGSEKSGNEASGLLEGSKKSMPVDALLQYVENSNDFMNSNPRILLVILDFLKALWQGAGHYMSILESLKSSGKFWKQLSNCISLVDCSEASTVAKVTERDSHNLAYKYQCQSHILELMTHDMFLKKKLLHAESLLNGVSNSKESAENAASKEISKSLNDSESTDMFSSLCKRPILENMIKSYASCEYNNGIFHAAKVAAALFVVHVMGKLAASNAGTLSVSLVQRIRITYEQLTAQLSFSELLAQYLQRGYSEGKELKDLIVNDLYYHLQGELEGRKIGPGPFKELSQYLLEMDSLQSYRYKYSGELCTISKDVLLYDLKCIQSDLGLDTWDYNDWKMSKPIAKTMLDCMEQANSMALLENSKLSALKALIGVLAMYRDSFQKGEGAPVERKATSALAIPSQLCFSCINHLCQCLHTTIESLATGLDVSNEILDSLTAQAELVLHLMNSVQNRLSSSVCVHIMKTSGYGLKMLSDLRFSISGVKRATEISLMVLLLGMEFSQTSDQESEDFAEISNICLGLLPILCNFVTTVEHSSLSLTTTDLILRRFLTPDTWFPIIQKHLQLQHVILKLQDKDSLSLVSVTFKFLLTLAHVRGGAQMLLNAGFFYYLRVLFSDLTEDGPSSVIIDDNASLRSADRTEKPQNIWGLGLAVIAAMLHSLGDSSSCAAIMENVIPYIFSEKASLILYYLSAPDFPSDKQDKKRPRAQRTQTSLTGLKDTEHTLMLICMLAKHWSSWVKAMKNVDVQLGERSVHLLAFISRGLHRIGESPSKAPLLCPPNLKEEFEWCQKPSILNSRNGWFALSPHCCLSPLKFSTVSATSTAVVIRSPSNGTANTVSPTFFSDLVALQIYKIAFLLLKFLCLEAKGAAKRSEDVGYVDPAYFPELPMPEILHGLQDQAVAIVLELCEANNLKQVEPEIQSVCVLLLQIMEMALYLELCVLRTCGIRPVSGRVEDFGKEVKLLFRAMEGHAFLKAWAKSLKQITSLIYPGLLQSEGFS</sequence>
<dbReference type="EMBL" id="JAKUCV010006746">
    <property type="protein sequence ID" value="KAJ4826105.1"/>
    <property type="molecule type" value="Genomic_DNA"/>
</dbReference>
<reference evidence="1" key="2">
    <citation type="journal article" date="2023" name="Plants (Basel)">
        <title>Annotation of the Turnera subulata (Passifloraceae) Draft Genome Reveals the S-Locus Evolved after the Divergence of Turneroideae from Passifloroideae in a Stepwise Manner.</title>
        <authorList>
            <person name="Henning P.M."/>
            <person name="Roalson E.H."/>
            <person name="Mir W."/>
            <person name="McCubbin A.G."/>
            <person name="Shore J.S."/>
        </authorList>
    </citation>
    <scope>NUCLEOTIDE SEQUENCE</scope>
    <source>
        <strain evidence="1">F60SS</strain>
    </source>
</reference>
<dbReference type="PANTHER" id="PTHR31431">
    <property type="entry name" value="NUCLEOPORIN NUP188 HOMOLOG"/>
    <property type="match status" value="1"/>
</dbReference>
<proteinExistence type="predicted"/>
<dbReference type="PANTHER" id="PTHR31431:SF1">
    <property type="entry name" value="NUCLEOPORIN NUP188"/>
    <property type="match status" value="1"/>
</dbReference>
<dbReference type="OrthoDB" id="552259at2759"/>
<keyword evidence="2" id="KW-1185">Reference proteome</keyword>
<name>A0A9Q0F709_9ROSI</name>
<dbReference type="GO" id="GO:0006405">
    <property type="term" value="P:RNA export from nucleus"/>
    <property type="evidence" value="ECO:0007669"/>
    <property type="project" value="TreeGrafter"/>
</dbReference>
<dbReference type="InterPro" id="IPR044840">
    <property type="entry name" value="Nup188"/>
</dbReference>
<accession>A0A9Q0F709</accession>
<organism evidence="1 2">
    <name type="scientific">Turnera subulata</name>
    <dbReference type="NCBI Taxonomy" id="218843"/>
    <lineage>
        <taxon>Eukaryota</taxon>
        <taxon>Viridiplantae</taxon>
        <taxon>Streptophyta</taxon>
        <taxon>Embryophyta</taxon>
        <taxon>Tracheophyta</taxon>
        <taxon>Spermatophyta</taxon>
        <taxon>Magnoliopsida</taxon>
        <taxon>eudicotyledons</taxon>
        <taxon>Gunneridae</taxon>
        <taxon>Pentapetalae</taxon>
        <taxon>rosids</taxon>
        <taxon>fabids</taxon>
        <taxon>Malpighiales</taxon>
        <taxon>Passifloraceae</taxon>
        <taxon>Turnera</taxon>
    </lineage>
</organism>
<dbReference type="GO" id="GO:0017056">
    <property type="term" value="F:structural constituent of nuclear pore"/>
    <property type="evidence" value="ECO:0007669"/>
    <property type="project" value="InterPro"/>
</dbReference>
<dbReference type="GO" id="GO:0044611">
    <property type="term" value="C:nuclear pore inner ring"/>
    <property type="evidence" value="ECO:0007669"/>
    <property type="project" value="TreeGrafter"/>
</dbReference>